<dbReference type="Gene3D" id="1.20.1250.20">
    <property type="entry name" value="MFS general substrate transporter like domains"/>
    <property type="match status" value="1"/>
</dbReference>
<dbReference type="InterPro" id="IPR036259">
    <property type="entry name" value="MFS_trans_sf"/>
</dbReference>
<evidence type="ECO:0008006" key="3">
    <source>
        <dbReference type="Google" id="ProtNLM"/>
    </source>
</evidence>
<accession>A0A7S3FAJ6</accession>
<dbReference type="EMBL" id="HBHX01053464">
    <property type="protein sequence ID" value="CAE0132999.1"/>
    <property type="molecule type" value="Transcribed_RNA"/>
</dbReference>
<gene>
    <name evidence="2" type="ORF">HERI1096_LOCUS29465</name>
</gene>
<keyword evidence="1" id="KW-0812">Transmembrane</keyword>
<dbReference type="SUPFAM" id="SSF103473">
    <property type="entry name" value="MFS general substrate transporter"/>
    <property type="match status" value="1"/>
</dbReference>
<sequence length="191" mass="19453">MANVGLTDVLPVWLSSPTDSAGGGLGLSSSTIGGLQSSTGFGNIALALFFTFRIINTLGPVRTFTISMYANAVAAFCVPAIGLLPVDAPQAASTILACFSYVAVAAARNMMFATAIMLSKESAPGGPGVAIGINQSACSLGAALGPMLCGLGYTQSLLILRTSTPFFTALGVVGLLPGVITQLNTPRWPWH</sequence>
<reference evidence="2" key="1">
    <citation type="submission" date="2021-01" db="EMBL/GenBank/DDBJ databases">
        <authorList>
            <person name="Corre E."/>
            <person name="Pelletier E."/>
            <person name="Niang G."/>
            <person name="Scheremetjew M."/>
            <person name="Finn R."/>
            <person name="Kale V."/>
            <person name="Holt S."/>
            <person name="Cochrane G."/>
            <person name="Meng A."/>
            <person name="Brown T."/>
            <person name="Cohen L."/>
        </authorList>
    </citation>
    <scope>NUCLEOTIDE SEQUENCE</scope>
    <source>
        <strain evidence="2">CCMP281</strain>
    </source>
</reference>
<protein>
    <recommendedName>
        <fullName evidence="3">Major facilitator superfamily (MFS) profile domain-containing protein</fullName>
    </recommendedName>
</protein>
<evidence type="ECO:0000256" key="1">
    <source>
        <dbReference type="SAM" id="Phobius"/>
    </source>
</evidence>
<feature type="transmembrane region" description="Helical" evidence="1">
    <location>
        <begin position="92"/>
        <end position="111"/>
    </location>
</feature>
<keyword evidence="1" id="KW-0472">Membrane</keyword>
<dbReference type="AlphaFoldDB" id="A0A7S3FAJ6"/>
<feature type="transmembrane region" description="Helical" evidence="1">
    <location>
        <begin position="68"/>
        <end position="86"/>
    </location>
</feature>
<organism evidence="2">
    <name type="scientific">Haptolina ericina</name>
    <dbReference type="NCBI Taxonomy" id="156174"/>
    <lineage>
        <taxon>Eukaryota</taxon>
        <taxon>Haptista</taxon>
        <taxon>Haptophyta</taxon>
        <taxon>Prymnesiophyceae</taxon>
        <taxon>Prymnesiales</taxon>
        <taxon>Prymnesiaceae</taxon>
        <taxon>Haptolina</taxon>
    </lineage>
</organism>
<feature type="transmembrane region" description="Helical" evidence="1">
    <location>
        <begin position="35"/>
        <end position="56"/>
    </location>
</feature>
<name>A0A7S3FAJ6_9EUKA</name>
<evidence type="ECO:0000313" key="2">
    <source>
        <dbReference type="EMBL" id="CAE0132999.1"/>
    </source>
</evidence>
<keyword evidence="1" id="KW-1133">Transmembrane helix</keyword>
<proteinExistence type="predicted"/>